<comment type="caution">
    <text evidence="2">The sequence shown here is derived from an EMBL/GenBank/DDBJ whole genome shotgun (WGS) entry which is preliminary data.</text>
</comment>
<organism evidence="2 3">
    <name type="scientific">Mycena rosella</name>
    <name type="common">Pink bonnet</name>
    <name type="synonym">Agaricus rosellus</name>
    <dbReference type="NCBI Taxonomy" id="1033263"/>
    <lineage>
        <taxon>Eukaryota</taxon>
        <taxon>Fungi</taxon>
        <taxon>Dikarya</taxon>
        <taxon>Basidiomycota</taxon>
        <taxon>Agaricomycotina</taxon>
        <taxon>Agaricomycetes</taxon>
        <taxon>Agaricomycetidae</taxon>
        <taxon>Agaricales</taxon>
        <taxon>Marasmiineae</taxon>
        <taxon>Mycenaceae</taxon>
        <taxon>Mycena</taxon>
    </lineage>
</organism>
<gene>
    <name evidence="2" type="ORF">B0H17DRAFT_1128175</name>
</gene>
<accession>A0AAD7GR58</accession>
<protein>
    <submittedName>
        <fullName evidence="2">Uncharacterized protein</fullName>
    </submittedName>
</protein>
<feature type="compositionally biased region" description="Polar residues" evidence="1">
    <location>
        <begin position="101"/>
        <end position="113"/>
    </location>
</feature>
<evidence type="ECO:0000313" key="2">
    <source>
        <dbReference type="EMBL" id="KAJ7701973.1"/>
    </source>
</evidence>
<dbReference type="EMBL" id="JARKIE010000016">
    <property type="protein sequence ID" value="KAJ7701973.1"/>
    <property type="molecule type" value="Genomic_DNA"/>
</dbReference>
<sequence>MVVLAIYWQWECTGVLTWRLAEYFPSLEGPNRGKLAFDDMRLPAFHFISDQIKFNGHVPGKYVSFNTQQTKAFDDDFRSKGDSYLLHSKKFGDAAKKPTGSKPQSKQTPKPDT</sequence>
<dbReference type="AlphaFoldDB" id="A0AAD7GR58"/>
<reference evidence="2" key="1">
    <citation type="submission" date="2023-03" db="EMBL/GenBank/DDBJ databases">
        <title>Massive genome expansion in bonnet fungi (Mycena s.s.) driven by repeated elements and novel gene families across ecological guilds.</title>
        <authorList>
            <consortium name="Lawrence Berkeley National Laboratory"/>
            <person name="Harder C.B."/>
            <person name="Miyauchi S."/>
            <person name="Viragh M."/>
            <person name="Kuo A."/>
            <person name="Thoen E."/>
            <person name="Andreopoulos B."/>
            <person name="Lu D."/>
            <person name="Skrede I."/>
            <person name="Drula E."/>
            <person name="Henrissat B."/>
            <person name="Morin E."/>
            <person name="Kohler A."/>
            <person name="Barry K."/>
            <person name="LaButti K."/>
            <person name="Morin E."/>
            <person name="Salamov A."/>
            <person name="Lipzen A."/>
            <person name="Mereny Z."/>
            <person name="Hegedus B."/>
            <person name="Baldrian P."/>
            <person name="Stursova M."/>
            <person name="Weitz H."/>
            <person name="Taylor A."/>
            <person name="Grigoriev I.V."/>
            <person name="Nagy L.G."/>
            <person name="Martin F."/>
            <person name="Kauserud H."/>
        </authorList>
    </citation>
    <scope>NUCLEOTIDE SEQUENCE</scope>
    <source>
        <strain evidence="2">CBHHK067</strain>
    </source>
</reference>
<keyword evidence="3" id="KW-1185">Reference proteome</keyword>
<name>A0AAD7GR58_MYCRO</name>
<evidence type="ECO:0000313" key="3">
    <source>
        <dbReference type="Proteomes" id="UP001221757"/>
    </source>
</evidence>
<proteinExistence type="predicted"/>
<feature type="region of interest" description="Disordered" evidence="1">
    <location>
        <begin position="90"/>
        <end position="113"/>
    </location>
</feature>
<dbReference type="Proteomes" id="UP001221757">
    <property type="component" value="Unassembled WGS sequence"/>
</dbReference>
<evidence type="ECO:0000256" key="1">
    <source>
        <dbReference type="SAM" id="MobiDB-lite"/>
    </source>
</evidence>